<evidence type="ECO:0000313" key="2">
    <source>
        <dbReference type="Proteomes" id="UP000499080"/>
    </source>
</evidence>
<name>A0A4Y2VNZ0_ARAVE</name>
<gene>
    <name evidence="1" type="ORF">AVEN_166918_1</name>
</gene>
<protein>
    <submittedName>
        <fullName evidence="1">Uncharacterized protein</fullName>
    </submittedName>
</protein>
<dbReference type="Proteomes" id="UP000499080">
    <property type="component" value="Unassembled WGS sequence"/>
</dbReference>
<comment type="caution">
    <text evidence="1">The sequence shown here is derived from an EMBL/GenBank/DDBJ whole genome shotgun (WGS) entry which is preliminary data.</text>
</comment>
<keyword evidence="2" id="KW-1185">Reference proteome</keyword>
<proteinExistence type="predicted"/>
<sequence>MEYLFMEWNTCSWNGILVHGMEYLFMEWSTCSWKIIRPLKKFPAESNSFPQLGNASFATSDIEIMTWNLKSESERCNCGAAKGMLNNSFWNVEYGNMKKKP</sequence>
<reference evidence="1 2" key="1">
    <citation type="journal article" date="2019" name="Sci. Rep.">
        <title>Orb-weaving spider Araneus ventricosus genome elucidates the spidroin gene catalogue.</title>
        <authorList>
            <person name="Kono N."/>
            <person name="Nakamura H."/>
            <person name="Ohtoshi R."/>
            <person name="Moran D.A.P."/>
            <person name="Shinohara A."/>
            <person name="Yoshida Y."/>
            <person name="Fujiwara M."/>
            <person name="Mori M."/>
            <person name="Tomita M."/>
            <person name="Arakawa K."/>
        </authorList>
    </citation>
    <scope>NUCLEOTIDE SEQUENCE [LARGE SCALE GENOMIC DNA]</scope>
</reference>
<evidence type="ECO:0000313" key="1">
    <source>
        <dbReference type="EMBL" id="GBO26138.1"/>
    </source>
</evidence>
<dbReference type="EMBL" id="BGPR01049157">
    <property type="protein sequence ID" value="GBO26138.1"/>
    <property type="molecule type" value="Genomic_DNA"/>
</dbReference>
<organism evidence="1 2">
    <name type="scientific">Araneus ventricosus</name>
    <name type="common">Orbweaver spider</name>
    <name type="synonym">Epeira ventricosa</name>
    <dbReference type="NCBI Taxonomy" id="182803"/>
    <lineage>
        <taxon>Eukaryota</taxon>
        <taxon>Metazoa</taxon>
        <taxon>Ecdysozoa</taxon>
        <taxon>Arthropoda</taxon>
        <taxon>Chelicerata</taxon>
        <taxon>Arachnida</taxon>
        <taxon>Araneae</taxon>
        <taxon>Araneomorphae</taxon>
        <taxon>Entelegynae</taxon>
        <taxon>Araneoidea</taxon>
        <taxon>Araneidae</taxon>
        <taxon>Araneus</taxon>
    </lineage>
</organism>
<accession>A0A4Y2VNZ0</accession>
<dbReference type="AlphaFoldDB" id="A0A4Y2VNZ0"/>